<dbReference type="PANTHER" id="PTHR34580:SF1">
    <property type="entry name" value="PROTEIN PAFC"/>
    <property type="match status" value="1"/>
</dbReference>
<reference evidence="2 3" key="1">
    <citation type="submission" date="2020-08" db="EMBL/GenBank/DDBJ databases">
        <title>Genomic Encyclopedia of Type Strains, Phase IV (KMG-IV): sequencing the most valuable type-strain genomes for metagenomic binning, comparative biology and taxonomic classification.</title>
        <authorList>
            <person name="Goeker M."/>
        </authorList>
    </citation>
    <scope>NUCLEOTIDE SEQUENCE [LARGE SCALE GENOMIC DNA]</scope>
    <source>
        <strain evidence="2 3">DSM 22548</strain>
    </source>
</reference>
<dbReference type="GO" id="GO:0006355">
    <property type="term" value="P:regulation of DNA-templated transcription"/>
    <property type="evidence" value="ECO:0007669"/>
    <property type="project" value="InterPro"/>
</dbReference>
<dbReference type="SUPFAM" id="SSF46785">
    <property type="entry name" value="Winged helix' DNA-binding domain"/>
    <property type="match status" value="1"/>
</dbReference>
<dbReference type="PROSITE" id="PS52050">
    <property type="entry name" value="WYL"/>
    <property type="match status" value="1"/>
</dbReference>
<dbReference type="CDD" id="cd00090">
    <property type="entry name" value="HTH_ARSR"/>
    <property type="match status" value="1"/>
</dbReference>
<dbReference type="Proteomes" id="UP000541425">
    <property type="component" value="Unassembled WGS sequence"/>
</dbReference>
<dbReference type="InterPro" id="IPR051534">
    <property type="entry name" value="CBASS_pafABC_assoc_protein"/>
</dbReference>
<dbReference type="InterPro" id="IPR036388">
    <property type="entry name" value="WH-like_DNA-bd_sf"/>
</dbReference>
<dbReference type="InterPro" id="IPR013196">
    <property type="entry name" value="HTH_11"/>
</dbReference>
<dbReference type="Pfam" id="PF25583">
    <property type="entry name" value="WCX"/>
    <property type="match status" value="1"/>
</dbReference>
<dbReference type="EMBL" id="JACICA010000010">
    <property type="protein sequence ID" value="MBB3703310.1"/>
    <property type="molecule type" value="Genomic_DNA"/>
</dbReference>
<name>A0A7W5XYH8_9BACT</name>
<sequence length="305" mass="35732">MKQEKFDRQLRLMVLLARNTELSVDDLSEQTGMSRRTIYRYLEAFKDMGFEVEKNGTHYRLGPSSPFFLEISSLIHFTTDEAVTINQVLNSVYNNSPQVRHLRDKLAALYDFDILANHGIDAHIARNLQTLYQAAREERLCLLRGYISHHSGRTDDRLVEPYIFLSGNSEVRCFEVQTRQNKTFKISRAKSVELLDLKWSHKREHTPFYTDLFHFSGENRKRVRLLLGALSASLLREEFPYSEQQMTLQDDGRYLLDTQVCSYKGIARFVLGLYDDIEIYRTPEFKKYLEARVAELAEKIALKKR</sequence>
<feature type="domain" description="HTH iclR-type" evidence="1">
    <location>
        <begin position="3"/>
        <end position="63"/>
    </location>
</feature>
<dbReference type="Pfam" id="PF08279">
    <property type="entry name" value="HTH_11"/>
    <property type="match status" value="1"/>
</dbReference>
<keyword evidence="2" id="KW-0238">DNA-binding</keyword>
<gene>
    <name evidence="2" type="ORF">FHS60_001792</name>
</gene>
<dbReference type="InterPro" id="IPR036390">
    <property type="entry name" value="WH_DNA-bd_sf"/>
</dbReference>
<dbReference type="Gene3D" id="1.10.10.10">
    <property type="entry name" value="Winged helix-like DNA-binding domain superfamily/Winged helix DNA-binding domain"/>
    <property type="match status" value="1"/>
</dbReference>
<evidence type="ECO:0000313" key="3">
    <source>
        <dbReference type="Proteomes" id="UP000541425"/>
    </source>
</evidence>
<dbReference type="InterPro" id="IPR011991">
    <property type="entry name" value="ArsR-like_HTH"/>
</dbReference>
<protein>
    <submittedName>
        <fullName evidence="2">Putative DNA-binding transcriptional regulator YafY</fullName>
    </submittedName>
</protein>
<proteinExistence type="predicted"/>
<dbReference type="AlphaFoldDB" id="A0A7W5XYH8"/>
<comment type="caution">
    <text evidence="2">The sequence shown here is derived from an EMBL/GenBank/DDBJ whole genome shotgun (WGS) entry which is preliminary data.</text>
</comment>
<dbReference type="PANTHER" id="PTHR34580">
    <property type="match status" value="1"/>
</dbReference>
<dbReference type="PROSITE" id="PS51077">
    <property type="entry name" value="HTH_ICLR"/>
    <property type="match status" value="1"/>
</dbReference>
<organism evidence="2 3">
    <name type="scientific">Alloprevotella rava</name>
    <dbReference type="NCBI Taxonomy" id="671218"/>
    <lineage>
        <taxon>Bacteria</taxon>
        <taxon>Pseudomonadati</taxon>
        <taxon>Bacteroidota</taxon>
        <taxon>Bacteroidia</taxon>
        <taxon>Bacteroidales</taxon>
        <taxon>Prevotellaceae</taxon>
        <taxon>Alloprevotella</taxon>
    </lineage>
</organism>
<accession>A0A7W5XYH8</accession>
<dbReference type="InterPro" id="IPR057727">
    <property type="entry name" value="WCX_dom"/>
</dbReference>
<dbReference type="InterPro" id="IPR005471">
    <property type="entry name" value="Tscrpt_reg_IclR_N"/>
</dbReference>
<dbReference type="GO" id="GO:0003677">
    <property type="term" value="F:DNA binding"/>
    <property type="evidence" value="ECO:0007669"/>
    <property type="project" value="UniProtKB-KW"/>
</dbReference>
<evidence type="ECO:0000259" key="1">
    <source>
        <dbReference type="PROSITE" id="PS51077"/>
    </source>
</evidence>
<evidence type="ECO:0000313" key="2">
    <source>
        <dbReference type="EMBL" id="MBB3703310.1"/>
    </source>
</evidence>
<dbReference type="RefSeq" id="WP_183697584.1">
    <property type="nucleotide sequence ID" value="NZ_JACICA010000010.1"/>
</dbReference>